<keyword evidence="2" id="KW-0677">Repeat</keyword>
<evidence type="ECO:0000256" key="1">
    <source>
        <dbReference type="ARBA" id="ARBA00022574"/>
    </source>
</evidence>
<evidence type="ECO:0000256" key="3">
    <source>
        <dbReference type="PROSITE-ProRule" id="PRU00221"/>
    </source>
</evidence>
<dbReference type="PROSITE" id="PS50082">
    <property type="entry name" value="WD_REPEATS_2"/>
    <property type="match status" value="5"/>
</dbReference>
<evidence type="ECO:0000313" key="4">
    <source>
        <dbReference type="EMBL" id="KAJ1724742.1"/>
    </source>
</evidence>
<organism evidence="4 5">
    <name type="scientific">Coemansia erecta</name>
    <dbReference type="NCBI Taxonomy" id="147472"/>
    <lineage>
        <taxon>Eukaryota</taxon>
        <taxon>Fungi</taxon>
        <taxon>Fungi incertae sedis</taxon>
        <taxon>Zoopagomycota</taxon>
        <taxon>Kickxellomycotina</taxon>
        <taxon>Kickxellomycetes</taxon>
        <taxon>Kickxellales</taxon>
        <taxon>Kickxellaceae</taxon>
        <taxon>Coemansia</taxon>
    </lineage>
</organism>
<reference evidence="4" key="1">
    <citation type="submission" date="2022-07" db="EMBL/GenBank/DDBJ databases">
        <title>Phylogenomic reconstructions and comparative analyses of Kickxellomycotina fungi.</title>
        <authorList>
            <person name="Reynolds N.K."/>
            <person name="Stajich J.E."/>
            <person name="Barry K."/>
            <person name="Grigoriev I.V."/>
            <person name="Crous P."/>
            <person name="Smith M.E."/>
        </authorList>
    </citation>
    <scope>NUCLEOTIDE SEQUENCE</scope>
    <source>
        <strain evidence="4">NBRC 32514</strain>
    </source>
</reference>
<name>A0A9W7Y6K1_9FUNG</name>
<dbReference type="GO" id="GO:0051015">
    <property type="term" value="F:actin filament binding"/>
    <property type="evidence" value="ECO:0007669"/>
    <property type="project" value="TreeGrafter"/>
</dbReference>
<dbReference type="GO" id="GO:0030864">
    <property type="term" value="C:cortical actin cytoskeleton"/>
    <property type="evidence" value="ECO:0007669"/>
    <property type="project" value="TreeGrafter"/>
</dbReference>
<evidence type="ECO:0000256" key="2">
    <source>
        <dbReference type="ARBA" id="ARBA00022737"/>
    </source>
</evidence>
<dbReference type="PANTHER" id="PTHR19856">
    <property type="entry name" value="WD-REPEATCONTAINING PROTEIN WDR1"/>
    <property type="match status" value="1"/>
</dbReference>
<dbReference type="InterPro" id="IPR015943">
    <property type="entry name" value="WD40/YVTN_repeat-like_dom_sf"/>
</dbReference>
<dbReference type="InterPro" id="IPR011044">
    <property type="entry name" value="Quino_amine_DH_bsu"/>
</dbReference>
<dbReference type="GO" id="GO:0030042">
    <property type="term" value="P:actin filament depolymerization"/>
    <property type="evidence" value="ECO:0007669"/>
    <property type="project" value="TreeGrafter"/>
</dbReference>
<feature type="repeat" description="WD" evidence="3">
    <location>
        <begin position="590"/>
        <end position="622"/>
    </location>
</feature>
<dbReference type="InterPro" id="IPR019775">
    <property type="entry name" value="WD40_repeat_CS"/>
</dbReference>
<feature type="repeat" description="WD" evidence="3">
    <location>
        <begin position="234"/>
        <end position="275"/>
    </location>
</feature>
<feature type="repeat" description="WD" evidence="3">
    <location>
        <begin position="185"/>
        <end position="226"/>
    </location>
</feature>
<keyword evidence="1 3" id="KW-0853">WD repeat</keyword>
<feature type="repeat" description="WD" evidence="3">
    <location>
        <begin position="545"/>
        <end position="586"/>
    </location>
</feature>
<sequence length="622" mass="65877">MSYTKESFYAPAPMTERGHSVRLTADPSGTQFVYASGKTIIIRSLTDLTQATEYTGHTQATTMARFSPSGYYVASGDVQGNVRIWDAVGEEQRLKSEFRPISERVNDIAWDSESQRVMAVGAGNGRFGHVFLFDSGNTVGSVEGHAATINACTMRQQRPFRAATCSDDGTCVFYHGAPYRLNKVLSEHTGFVHDVRYAPSDEYFASAGADGRLFLYDGKTGELVRQVAKGAAEQDAHKGSIFALAWSPDSRYVVTAGGDGTCRFWDVAEDRLAHTVHVAQGARAPEHQQVGVLWTPAAIVSLSLSGDINELSMQDDAPVRVVTGHQRPITAAAMTGGQQGQQQLYTASYDGKLCRWDWTQDDTRGVARRVEGAKSGVQVDAAAAAGQDHVALAYMDGTLCTVASDGAAMAQAAGLGSGARSLAVNASGTCVAALTDDTLVAVRQGQRTRLSPPDTTSPASAVAFDQHSGVLALGFMDMMVRMYTLDAELALVPAGRIISGHQREPTALAFSPDGRWLASGDAQGKIIATDVAPGDGAAAMPPRRWGRHTARIYALAWAPDSVRAASASLDGHVYVWSTAAATTARPVDIPAAHVGGVRAVFFPRASTVVSAGADGGVKVWTV</sequence>
<proteinExistence type="predicted"/>
<dbReference type="Proteomes" id="UP001149813">
    <property type="component" value="Unassembled WGS sequence"/>
</dbReference>
<keyword evidence="5" id="KW-1185">Reference proteome</keyword>
<dbReference type="InterPro" id="IPR001680">
    <property type="entry name" value="WD40_rpt"/>
</dbReference>
<dbReference type="SMART" id="SM00320">
    <property type="entry name" value="WD40"/>
    <property type="match status" value="10"/>
</dbReference>
<dbReference type="OrthoDB" id="2306at2759"/>
<dbReference type="EMBL" id="JANBOJ010000022">
    <property type="protein sequence ID" value="KAJ1724742.1"/>
    <property type="molecule type" value="Genomic_DNA"/>
</dbReference>
<evidence type="ECO:0000313" key="5">
    <source>
        <dbReference type="Proteomes" id="UP001149813"/>
    </source>
</evidence>
<feature type="repeat" description="WD" evidence="3">
    <location>
        <begin position="54"/>
        <end position="86"/>
    </location>
</feature>
<protein>
    <submittedName>
        <fullName evidence="4">WD40 repeat-like protein</fullName>
    </submittedName>
</protein>
<dbReference type="AlphaFoldDB" id="A0A9W7Y6K1"/>
<comment type="caution">
    <text evidence="4">The sequence shown here is derived from an EMBL/GenBank/DDBJ whole genome shotgun (WGS) entry which is preliminary data.</text>
</comment>
<dbReference type="FunFam" id="2.130.10.10:FF:000102">
    <property type="entry name" value="Actin-interacting protein 1"/>
    <property type="match status" value="1"/>
</dbReference>
<dbReference type="InterPro" id="IPR011047">
    <property type="entry name" value="Quinoprotein_ADH-like_sf"/>
</dbReference>
<dbReference type="Gene3D" id="2.130.10.10">
    <property type="entry name" value="YVTN repeat-like/Quinoprotein amine dehydrogenase"/>
    <property type="match status" value="2"/>
</dbReference>
<accession>A0A9W7Y6K1</accession>
<dbReference type="SUPFAM" id="SSF50969">
    <property type="entry name" value="YVTN repeat-like/Quinoprotein amine dehydrogenase"/>
    <property type="match status" value="1"/>
</dbReference>
<dbReference type="SUPFAM" id="SSF50998">
    <property type="entry name" value="Quinoprotein alcohol dehydrogenase-like"/>
    <property type="match status" value="1"/>
</dbReference>
<dbReference type="PROSITE" id="PS50294">
    <property type="entry name" value="WD_REPEATS_REGION"/>
    <property type="match status" value="5"/>
</dbReference>
<dbReference type="Pfam" id="PF00400">
    <property type="entry name" value="WD40"/>
    <property type="match status" value="8"/>
</dbReference>
<dbReference type="PROSITE" id="PS00678">
    <property type="entry name" value="WD_REPEATS_1"/>
    <property type="match status" value="1"/>
</dbReference>
<dbReference type="PANTHER" id="PTHR19856:SF0">
    <property type="entry name" value="WD REPEAT-CONTAINING PROTEIN 1"/>
    <property type="match status" value="1"/>
</dbReference>
<gene>
    <name evidence="4" type="primary">AIP1</name>
    <name evidence="4" type="ORF">LPJ53_001025</name>
</gene>